<dbReference type="InterPro" id="IPR010839">
    <property type="entry name" value="AtuA_N"/>
</dbReference>
<dbReference type="STRING" id="1458461.BN1012_Phect2902"/>
<evidence type="ECO:0000259" key="1">
    <source>
        <dbReference type="Pfam" id="PF07287"/>
    </source>
</evidence>
<organism evidence="3 4">
    <name type="scientific">Candidatus Phaeomarinibacter ectocarpi</name>
    <dbReference type="NCBI Taxonomy" id="1458461"/>
    <lineage>
        <taxon>Bacteria</taxon>
        <taxon>Pseudomonadati</taxon>
        <taxon>Pseudomonadota</taxon>
        <taxon>Alphaproteobacteria</taxon>
        <taxon>Hyphomicrobiales</taxon>
        <taxon>Parvibaculaceae</taxon>
        <taxon>Candidatus Phaeomarinibacter</taxon>
    </lineage>
</organism>
<dbReference type="RefSeq" id="WP_043949000.1">
    <property type="nucleotide sequence ID" value="NZ_HG966617.1"/>
</dbReference>
<sequence>MGSEKSIRIGGAGGFWGEALHATPQLLAGGKLDYLVFDYLAEITMSIMARARAKNPDQGYATDFVTGVMAPHLKDIAARGVKVISNAGGVNPAACGAAVRELIKNAGLDLKVAVVAGDDLLDRAQDLASGSYAEMFTGAAFPPVDAIASINAYLGAFPISDALDRGADIVITGRVVDSAVTLGACIHAFGWTRDDHNLLAAGTLAGHIIECGPQATGGNFTDWRDVADDLDAIGYPIAEVSPDGSFVCSKPPKTGGKVSVGTVCEQMVYEIGDPQAYLVPDVVCDFSAVHVTQSGPDEVTVTGACGLPAPDTYKVCTTYSDGWRGGLMMAFIGLDAADKARTYAETSIKRAQNILRQANAADFTETSIEIIGDDSQYGAAARDIASREVVMKLAAKHPDARGIGVLLKEVTGLALATPAGLTSFAGGRPKPSPVVRLFSFALPKDALSITVDVDGNVTTLETEKGVAFDPSKLERPADPAGPASHGSMVDVPLVKLAWARSGDKGNKANIGIIARDESYLPYISASVTEHAVATRFSHFLDSSNGGGNVERFFLPGSHAFNFLMDDALGGGGVASLRADPQAKAYAQILLDHPVSVPADLAGRL</sequence>
<dbReference type="PATRIC" id="fig|1458461.3.peg.2908"/>
<dbReference type="Pfam" id="PF23544">
    <property type="entry name" value="AtuA_ferredoxin"/>
    <property type="match status" value="1"/>
</dbReference>
<proteinExistence type="predicted"/>
<protein>
    <submittedName>
        <fullName evidence="3">3-hydroxy-3isohexenylglutaryl-CoA:acetate lyase</fullName>
    </submittedName>
</protein>
<dbReference type="GO" id="GO:0016829">
    <property type="term" value="F:lyase activity"/>
    <property type="evidence" value="ECO:0007669"/>
    <property type="project" value="UniProtKB-KW"/>
</dbReference>
<name>X5MHD8_9HYPH</name>
<dbReference type="OrthoDB" id="9763456at2"/>
<evidence type="ECO:0000313" key="4">
    <source>
        <dbReference type="Proteomes" id="UP000032160"/>
    </source>
</evidence>
<reference evidence="3 4" key="1">
    <citation type="journal article" date="2014" name="Front. Genet.">
        <title>Genome and metabolic network of "Candidatus Phaeomarinobacter ectocarpi" Ec32, a new candidate genus of Alphaproteobacteria frequently associated with brown algae.</title>
        <authorList>
            <person name="Dittami S.M."/>
            <person name="Barbeyron T."/>
            <person name="Boyen C."/>
            <person name="Cambefort J."/>
            <person name="Collet G."/>
            <person name="Delage L."/>
            <person name="Gobet A."/>
            <person name="Groisillier A."/>
            <person name="Leblanc C."/>
            <person name="Michel G."/>
            <person name="Scornet D."/>
            <person name="Siegel A."/>
            <person name="Tapia J.E."/>
            <person name="Tonon T."/>
        </authorList>
    </citation>
    <scope>NUCLEOTIDE SEQUENCE [LARGE SCALE GENOMIC DNA]</scope>
    <source>
        <strain evidence="3 4">Ec32</strain>
    </source>
</reference>
<dbReference type="InterPro" id="IPR056362">
    <property type="entry name" value="AtuA-like_ferredoxin_dom"/>
</dbReference>
<dbReference type="Proteomes" id="UP000032160">
    <property type="component" value="Chromosome I"/>
</dbReference>
<dbReference type="HOGENOM" id="CLU_012617_1_0_5"/>
<dbReference type="EMBL" id="HG966617">
    <property type="protein sequence ID" value="CDO61114.1"/>
    <property type="molecule type" value="Genomic_DNA"/>
</dbReference>
<dbReference type="PANTHER" id="PTHR47708:SF2">
    <property type="entry name" value="SI:CH73-132F6.5"/>
    <property type="match status" value="1"/>
</dbReference>
<dbReference type="Pfam" id="PF07287">
    <property type="entry name" value="AtuA"/>
    <property type="match status" value="1"/>
</dbReference>
<evidence type="ECO:0000259" key="2">
    <source>
        <dbReference type="Pfam" id="PF23544"/>
    </source>
</evidence>
<accession>X5MHD8</accession>
<gene>
    <name evidence="3" type="ORF">BN1012_Phect2902</name>
</gene>
<feature type="domain" description="AtuA-like ferredoxin-fold" evidence="2">
    <location>
        <begin position="491"/>
        <end position="594"/>
    </location>
</feature>
<dbReference type="KEGG" id="pect:BN1012_Phect2902"/>
<dbReference type="AlphaFoldDB" id="X5MHD8"/>
<keyword evidence="4" id="KW-1185">Reference proteome</keyword>
<dbReference type="PANTHER" id="PTHR47708">
    <property type="match status" value="1"/>
</dbReference>
<feature type="domain" description="Acyclic terpene utilisation N-terminal" evidence="1">
    <location>
        <begin position="7"/>
        <end position="452"/>
    </location>
</feature>
<keyword evidence="3" id="KW-0456">Lyase</keyword>
<evidence type="ECO:0000313" key="3">
    <source>
        <dbReference type="EMBL" id="CDO61114.1"/>
    </source>
</evidence>